<name>A0ACA9NPU6_9GLOM</name>
<gene>
    <name evidence="1" type="ORF">ACOLOM_LOCUS8865</name>
</gene>
<sequence length="217" mass="26202">EQEALQEAEEEERKKIASQEAQRRRAADRIRREQLRREEEEREQRAAEARRLAAQERRLEEARRSEERRRYEKTRQEERERQEEERKQLAASERETRIKEIQRRFEKLKLTSNVLLTGYVSVQAANTIVWRRRYFQLQTDSMLFFKNAEETHKVIESFELRGSVSGIKEWKDGYDDIRAIPHSFAVEFMDQPAWLFFADSEEDKDVLVSLILQLARL</sequence>
<evidence type="ECO:0000313" key="2">
    <source>
        <dbReference type="Proteomes" id="UP000789525"/>
    </source>
</evidence>
<proteinExistence type="predicted"/>
<comment type="caution">
    <text evidence="1">The sequence shown here is derived from an EMBL/GenBank/DDBJ whole genome shotgun (WGS) entry which is preliminary data.</text>
</comment>
<organism evidence="1 2">
    <name type="scientific">Acaulospora colombiana</name>
    <dbReference type="NCBI Taxonomy" id="27376"/>
    <lineage>
        <taxon>Eukaryota</taxon>
        <taxon>Fungi</taxon>
        <taxon>Fungi incertae sedis</taxon>
        <taxon>Mucoromycota</taxon>
        <taxon>Glomeromycotina</taxon>
        <taxon>Glomeromycetes</taxon>
        <taxon>Diversisporales</taxon>
        <taxon>Acaulosporaceae</taxon>
        <taxon>Acaulospora</taxon>
    </lineage>
</organism>
<dbReference type="Proteomes" id="UP000789525">
    <property type="component" value="Unassembled WGS sequence"/>
</dbReference>
<dbReference type="EMBL" id="CAJVPT010024094">
    <property type="protein sequence ID" value="CAG8668669.1"/>
    <property type="molecule type" value="Genomic_DNA"/>
</dbReference>
<keyword evidence="2" id="KW-1185">Reference proteome</keyword>
<protein>
    <submittedName>
        <fullName evidence="1">4114_t:CDS:1</fullName>
    </submittedName>
</protein>
<evidence type="ECO:0000313" key="1">
    <source>
        <dbReference type="EMBL" id="CAG8668669.1"/>
    </source>
</evidence>
<reference evidence="1" key="1">
    <citation type="submission" date="2021-06" db="EMBL/GenBank/DDBJ databases">
        <authorList>
            <person name="Kallberg Y."/>
            <person name="Tangrot J."/>
            <person name="Rosling A."/>
        </authorList>
    </citation>
    <scope>NUCLEOTIDE SEQUENCE</scope>
    <source>
        <strain evidence="1">CL356</strain>
    </source>
</reference>
<feature type="non-terminal residue" evidence="1">
    <location>
        <position position="1"/>
    </location>
</feature>
<accession>A0ACA9NPU6</accession>